<evidence type="ECO:0000313" key="2">
    <source>
        <dbReference type="EMBL" id="AAZ98707.1"/>
    </source>
</evidence>
<dbReference type="AlphaFoldDB" id="Q3SFA7"/>
<gene>
    <name evidence="2" type="ordered locus">Tbd_2754</name>
</gene>
<dbReference type="SUPFAM" id="SSF53901">
    <property type="entry name" value="Thiolase-like"/>
    <property type="match status" value="1"/>
</dbReference>
<proteinExistence type="predicted"/>
<dbReference type="InterPro" id="IPR016039">
    <property type="entry name" value="Thiolase-like"/>
</dbReference>
<dbReference type="HOGENOM" id="CLU_1041583_0_0_4"/>
<keyword evidence="3" id="KW-1185">Reference proteome</keyword>
<dbReference type="Pfam" id="PF13723">
    <property type="entry name" value="Ketoacyl-synt_2"/>
    <property type="match status" value="1"/>
</dbReference>
<dbReference type="STRING" id="292415.Tbd_2754"/>
<dbReference type="OrthoDB" id="9798676at2"/>
<sequence length="269" mass="27471">MAARLSVWIEGVGLLGPGFEDWAGALPVLDGSSPYVARPLSAPVPASLPPAERRRVGLSVKVALGVAHAALAAADTPAAAVASVFTSSGADGDNCDAICQVLASDDRHISPTRFHNSVHNAAAGYWGIASGAMTPASVLCAYDASFGAGLIEALTLVANDGAGVLLVAYDAPYPEPLNAARPLPAAFGVALALAPQPSERSLARIELELTDAPADMLADPALEALRRAIPAARSLPLLQALAARRRARVVLDYLAPLSLALSLEPGPRA</sequence>
<dbReference type="EMBL" id="CP000116">
    <property type="protein sequence ID" value="AAZ98707.1"/>
    <property type="molecule type" value="Genomic_DNA"/>
</dbReference>
<organism evidence="2 3">
    <name type="scientific">Thiobacillus denitrificans (strain ATCC 25259 / T1)</name>
    <dbReference type="NCBI Taxonomy" id="292415"/>
    <lineage>
        <taxon>Bacteria</taxon>
        <taxon>Pseudomonadati</taxon>
        <taxon>Pseudomonadota</taxon>
        <taxon>Betaproteobacteria</taxon>
        <taxon>Nitrosomonadales</taxon>
        <taxon>Thiobacillaceae</taxon>
        <taxon>Thiobacillus</taxon>
    </lineage>
</organism>
<dbReference type="InterPro" id="IPR014030">
    <property type="entry name" value="Ketoacyl_synth_N"/>
</dbReference>
<dbReference type="RefSeq" id="WP_011313266.1">
    <property type="nucleotide sequence ID" value="NC_007404.1"/>
</dbReference>
<dbReference type="KEGG" id="tbd:Tbd_2754"/>
<dbReference type="GO" id="GO:0016746">
    <property type="term" value="F:acyltransferase activity"/>
    <property type="evidence" value="ECO:0007669"/>
    <property type="project" value="InterPro"/>
</dbReference>
<protein>
    <recommendedName>
        <fullName evidence="1">Beta-ketoacyl synthase-like N-terminal domain-containing protein</fullName>
    </recommendedName>
</protein>
<dbReference type="eggNOG" id="COG0304">
    <property type="taxonomic scope" value="Bacteria"/>
</dbReference>
<name>Q3SFA7_THIDA</name>
<dbReference type="Proteomes" id="UP000008291">
    <property type="component" value="Chromosome"/>
</dbReference>
<feature type="domain" description="Beta-ketoacyl synthase-like N-terminal" evidence="1">
    <location>
        <begin position="38"/>
        <end position="226"/>
    </location>
</feature>
<evidence type="ECO:0000313" key="3">
    <source>
        <dbReference type="Proteomes" id="UP000008291"/>
    </source>
</evidence>
<dbReference type="Gene3D" id="3.40.47.10">
    <property type="match status" value="1"/>
</dbReference>
<reference evidence="2 3" key="1">
    <citation type="journal article" date="2006" name="J. Bacteriol.">
        <title>The genome sequence of the obligately chemolithoautotrophic, facultatively anaerobic bacterium Thiobacillus denitrificans.</title>
        <authorList>
            <person name="Beller H.R."/>
            <person name="Chain P.S."/>
            <person name="Letain T.E."/>
            <person name="Chakicherla A."/>
            <person name="Larimer F.W."/>
            <person name="Richardson P.M."/>
            <person name="Coleman M.A."/>
            <person name="Wood A.P."/>
            <person name="Kelly D.P."/>
        </authorList>
    </citation>
    <scope>NUCLEOTIDE SEQUENCE [LARGE SCALE GENOMIC DNA]</scope>
    <source>
        <strain evidence="2 3">ATCC 25259</strain>
    </source>
</reference>
<evidence type="ECO:0000259" key="1">
    <source>
        <dbReference type="Pfam" id="PF13723"/>
    </source>
</evidence>
<accession>Q3SFA7</accession>